<reference evidence="2 3" key="1">
    <citation type="submission" date="2017-09" db="EMBL/GenBank/DDBJ databases">
        <authorList>
            <person name="Varghese N."/>
            <person name="Submissions S."/>
        </authorList>
    </citation>
    <scope>NUCLEOTIDE SEQUENCE [LARGE SCALE GENOMIC DNA]</scope>
    <source>
        <strain evidence="2 3">OK806</strain>
    </source>
</reference>
<name>A0A7Z7I250_9BURK</name>
<organism evidence="2 3">
    <name type="scientific">Caballeronia arationis</name>
    <dbReference type="NCBI Taxonomy" id="1777142"/>
    <lineage>
        <taxon>Bacteria</taxon>
        <taxon>Pseudomonadati</taxon>
        <taxon>Pseudomonadota</taxon>
        <taxon>Betaproteobacteria</taxon>
        <taxon>Burkholderiales</taxon>
        <taxon>Burkholderiaceae</taxon>
        <taxon>Caballeronia</taxon>
    </lineage>
</organism>
<gene>
    <name evidence="2" type="ORF">SAMN05446927_0822</name>
</gene>
<comment type="caution">
    <text evidence="2">The sequence shown here is derived from an EMBL/GenBank/DDBJ whole genome shotgun (WGS) entry which is preliminary data.</text>
</comment>
<dbReference type="RefSeq" id="WP_097189746.1">
    <property type="nucleotide sequence ID" value="NZ_OCSU01000001.1"/>
</dbReference>
<keyword evidence="3" id="KW-1185">Reference proteome</keyword>
<sequence length="656" mass="68685">MNSITDLYRQRQRQAASVASCAPPPLVCTTCGMLECVCRPRFFAGQLLNADDLNRLDAYIRAKNRLHNRQLHGWGVVNGLEVTCNPCGAGVTVSCGYALSPCGEDIVVCDATQVDVCTLIQRCKDAERLLAPCDPPSQYVPGKTQGPCDAAEEDWVLAIRYAEAPARGIKPLYSSSAASCGCGCGGNGGSGCTCKSGGVASGCGCASTGARSGSTARAPRGASAQCEATVICEGFEFEVYRVPPEGSSDQRPSAADSPLLQRFECCVQDLVSKTPQAPAQGDAHAFYLWALRVKDFLLRYLQGRPGYQCELIARLQTLAIPDPANGNNAAAFQQALQVLFVVYVDALLACLCAALLPPCPEPSQDQRVPLAVLHVSNSPCSVLRVCNWSTRRKFATTFPALQYWLSVTPVMRNVRKLLEQLCCFDLADLLANERATEAANQRTTRMFTTDLAATGASGTAADATASGGTTAGGTTAGNTLQERMLLRLNPALADPAPVHDASALIAQTLFSNRAALTPQAIAGSLLGAATLQRESADRLSTLEAAQLPQFLMLQQLVKPVSDAASGAVIQHMIAASLFGGTSAASGATNGAAASSAATSAAEAAAASEPPPAALDALRKELDALKAQVDSQSKLIAKLQPTPPKGAKPVAPKRDKR</sequence>
<dbReference type="EMBL" id="OCSU01000001">
    <property type="protein sequence ID" value="SOE54413.1"/>
    <property type="molecule type" value="Genomic_DNA"/>
</dbReference>
<protein>
    <submittedName>
        <fullName evidence="2">Uncharacterized protein</fullName>
    </submittedName>
</protein>
<accession>A0A7Z7I250</accession>
<feature type="region of interest" description="Disordered" evidence="1">
    <location>
        <begin position="633"/>
        <end position="656"/>
    </location>
</feature>
<dbReference type="Proteomes" id="UP000219522">
    <property type="component" value="Unassembled WGS sequence"/>
</dbReference>
<evidence type="ECO:0000313" key="3">
    <source>
        <dbReference type="Proteomes" id="UP000219522"/>
    </source>
</evidence>
<proteinExistence type="predicted"/>
<evidence type="ECO:0000256" key="1">
    <source>
        <dbReference type="SAM" id="MobiDB-lite"/>
    </source>
</evidence>
<evidence type="ECO:0000313" key="2">
    <source>
        <dbReference type="EMBL" id="SOE54413.1"/>
    </source>
</evidence>
<dbReference type="AlphaFoldDB" id="A0A7Z7I250"/>